<dbReference type="EMBL" id="JACBKZ010000017">
    <property type="protein sequence ID" value="KAF5929975.1"/>
    <property type="molecule type" value="Genomic_DNA"/>
</dbReference>
<dbReference type="AlphaFoldDB" id="A0A7J7FPF1"/>
<proteinExistence type="predicted"/>
<evidence type="ECO:0000313" key="1">
    <source>
        <dbReference type="EMBL" id="KAF5929975.1"/>
    </source>
</evidence>
<evidence type="ECO:0000313" key="2">
    <source>
        <dbReference type="Proteomes" id="UP000593564"/>
    </source>
</evidence>
<sequence>MSSLPKRAFFNAQFTLTSAAIVTLLHNHEAPIITDIFVMEARYSYTFALR</sequence>
<name>A0A7J7FPF1_CAMSI</name>
<dbReference type="Proteomes" id="UP000593564">
    <property type="component" value="Unassembled WGS sequence"/>
</dbReference>
<reference evidence="1 2" key="2">
    <citation type="submission" date="2020-07" db="EMBL/GenBank/DDBJ databases">
        <title>Genome assembly of wild tea tree DASZ reveals pedigree and selection history of tea varieties.</title>
        <authorList>
            <person name="Zhang W."/>
        </authorList>
    </citation>
    <scope>NUCLEOTIDE SEQUENCE [LARGE SCALE GENOMIC DNA]</scope>
    <source>
        <strain evidence="2">cv. G240</strain>
        <tissue evidence="1">Leaf</tissue>
    </source>
</reference>
<protein>
    <submittedName>
        <fullName evidence="1">Uncharacterized protein</fullName>
    </submittedName>
</protein>
<accession>A0A7J7FPF1</accession>
<keyword evidence="2" id="KW-1185">Reference proteome</keyword>
<gene>
    <name evidence="1" type="ORF">HYC85_000028</name>
</gene>
<comment type="caution">
    <text evidence="1">The sequence shown here is derived from an EMBL/GenBank/DDBJ whole genome shotgun (WGS) entry which is preliminary data.</text>
</comment>
<reference evidence="2" key="1">
    <citation type="journal article" date="2020" name="Nat. Commun.">
        <title>Genome assembly of wild tea tree DASZ reveals pedigree and selection history of tea varieties.</title>
        <authorList>
            <person name="Zhang W."/>
            <person name="Zhang Y."/>
            <person name="Qiu H."/>
            <person name="Guo Y."/>
            <person name="Wan H."/>
            <person name="Zhang X."/>
            <person name="Scossa F."/>
            <person name="Alseekh S."/>
            <person name="Zhang Q."/>
            <person name="Wang P."/>
            <person name="Xu L."/>
            <person name="Schmidt M.H."/>
            <person name="Jia X."/>
            <person name="Li D."/>
            <person name="Zhu A."/>
            <person name="Guo F."/>
            <person name="Chen W."/>
            <person name="Ni D."/>
            <person name="Usadel B."/>
            <person name="Fernie A.R."/>
            <person name="Wen W."/>
        </authorList>
    </citation>
    <scope>NUCLEOTIDE SEQUENCE [LARGE SCALE GENOMIC DNA]</scope>
    <source>
        <strain evidence="2">cv. G240</strain>
    </source>
</reference>
<organism evidence="1 2">
    <name type="scientific">Camellia sinensis</name>
    <name type="common">Tea plant</name>
    <name type="synonym">Thea sinensis</name>
    <dbReference type="NCBI Taxonomy" id="4442"/>
    <lineage>
        <taxon>Eukaryota</taxon>
        <taxon>Viridiplantae</taxon>
        <taxon>Streptophyta</taxon>
        <taxon>Embryophyta</taxon>
        <taxon>Tracheophyta</taxon>
        <taxon>Spermatophyta</taxon>
        <taxon>Magnoliopsida</taxon>
        <taxon>eudicotyledons</taxon>
        <taxon>Gunneridae</taxon>
        <taxon>Pentapetalae</taxon>
        <taxon>asterids</taxon>
        <taxon>Ericales</taxon>
        <taxon>Theaceae</taxon>
        <taxon>Camellia</taxon>
    </lineage>
</organism>